<evidence type="ECO:0000256" key="8">
    <source>
        <dbReference type="ARBA" id="ARBA00049598"/>
    </source>
</evidence>
<dbReference type="EMBL" id="JANAVB010027997">
    <property type="protein sequence ID" value="KAJ6817260.1"/>
    <property type="molecule type" value="Genomic_DNA"/>
</dbReference>
<accession>A0AAX6FLN5</accession>
<dbReference type="Pfam" id="PF04438">
    <property type="entry name" value="zf-HIT"/>
    <property type="match status" value="1"/>
</dbReference>
<proteinExistence type="inferred from homology"/>
<evidence type="ECO:0000256" key="14">
    <source>
        <dbReference type="SAM" id="MobiDB-lite"/>
    </source>
</evidence>
<feature type="region of interest" description="Disordered" evidence="14">
    <location>
        <begin position="311"/>
        <end position="332"/>
    </location>
</feature>
<evidence type="ECO:0000256" key="12">
    <source>
        <dbReference type="ARBA" id="ARBA00077531"/>
    </source>
</evidence>
<dbReference type="GO" id="GO:0070761">
    <property type="term" value="C:pre-snoRNP complex"/>
    <property type="evidence" value="ECO:0007669"/>
    <property type="project" value="TreeGrafter"/>
</dbReference>
<evidence type="ECO:0000256" key="6">
    <source>
        <dbReference type="ARBA" id="ARBA00022833"/>
    </source>
</evidence>
<protein>
    <recommendedName>
        <fullName evidence="11">Box C/D snoRNA protein 1</fullName>
    </recommendedName>
    <alternativeName>
        <fullName evidence="12">Zinc finger HIT domain-containing protein 6</fullName>
    </alternativeName>
</protein>
<evidence type="ECO:0000256" key="7">
    <source>
        <dbReference type="ARBA" id="ARBA00022843"/>
    </source>
</evidence>
<evidence type="ECO:0000256" key="13">
    <source>
        <dbReference type="PROSITE-ProRule" id="PRU00453"/>
    </source>
</evidence>
<dbReference type="GO" id="GO:0008270">
    <property type="term" value="F:zinc ion binding"/>
    <property type="evidence" value="ECO:0007669"/>
    <property type="project" value="UniProtKB-UniRule"/>
</dbReference>
<sequence length="467" mass="52322">MADQENSPNPNPRIPSLCDECGSNPWKYRCPGCLIKSCSLPCVKSHKARTGCGGKRSRTEFVPLYEFDDDLLISDYNLLEETKRVAESARRMAAAIDGFRGYIGYRLPVHLQKLRNAANLRKTRLLLLPPGMSKRKMNRSRFDPRKKSIFWTIEWRFHSTDVVLVDHGIDEHMSLASVIEKHLAPSPLKSQLSPYCNVQLDDLKFFLRKNPKDIKSPFRELNLGAPVAHQLEDVLVLEYPIIFVFLPSHSYDFEVEKVAKPSSKSKEAPVSMDCPPSPKGTLFVEEEIEEDDVPVDTLVTDLVDHTSSAPEKVVHDSDMQEPNKKHQPSVWDGDKMCTRYPLNLVKTSPHYASQISQENGTAAEVVSASHMQISGAVSEGSKPVASQNCGASSAAEADIHSCDTVMAVKSEDAKPDFQQELREVYSELLGEMNPDDFLCFDGECSEIDNLKLLWGVEELEEGEIPDN</sequence>
<dbReference type="PANTHER" id="PTHR13483:SF3">
    <property type="entry name" value="BOX C_D SNORNA PROTEIN 1"/>
    <property type="match status" value="1"/>
</dbReference>
<evidence type="ECO:0000256" key="3">
    <source>
        <dbReference type="ARBA" id="ARBA00022553"/>
    </source>
</evidence>
<dbReference type="GO" id="GO:0005634">
    <property type="term" value="C:nucleus"/>
    <property type="evidence" value="ECO:0007669"/>
    <property type="project" value="TreeGrafter"/>
</dbReference>
<dbReference type="FunFam" id="3.30.60.190:FF:000001">
    <property type="entry name" value="box C/D snoRNA protein 1"/>
    <property type="match status" value="1"/>
</dbReference>
<keyword evidence="1" id="KW-1017">Isopeptide bond</keyword>
<dbReference type="SUPFAM" id="SSF144232">
    <property type="entry name" value="HIT/MYND zinc finger-like"/>
    <property type="match status" value="1"/>
</dbReference>
<comment type="caution">
    <text evidence="16">The sequence shown here is derived from an EMBL/GenBank/DDBJ whole genome shotgun (WGS) entry which is preliminary data.</text>
</comment>
<evidence type="ECO:0000259" key="15">
    <source>
        <dbReference type="PROSITE" id="PS51083"/>
    </source>
</evidence>
<feature type="compositionally biased region" description="Basic and acidic residues" evidence="14">
    <location>
        <begin position="312"/>
        <end position="324"/>
    </location>
</feature>
<evidence type="ECO:0000313" key="17">
    <source>
        <dbReference type="Proteomes" id="UP001140949"/>
    </source>
</evidence>
<evidence type="ECO:0000256" key="10">
    <source>
        <dbReference type="ARBA" id="ARBA00061949"/>
    </source>
</evidence>
<evidence type="ECO:0000256" key="1">
    <source>
        <dbReference type="ARBA" id="ARBA00022499"/>
    </source>
</evidence>
<keyword evidence="5 13" id="KW-0863">Zinc-finger</keyword>
<organism evidence="16 17">
    <name type="scientific">Iris pallida</name>
    <name type="common">Sweet iris</name>
    <dbReference type="NCBI Taxonomy" id="29817"/>
    <lineage>
        <taxon>Eukaryota</taxon>
        <taxon>Viridiplantae</taxon>
        <taxon>Streptophyta</taxon>
        <taxon>Embryophyta</taxon>
        <taxon>Tracheophyta</taxon>
        <taxon>Spermatophyta</taxon>
        <taxon>Magnoliopsida</taxon>
        <taxon>Liliopsida</taxon>
        <taxon>Asparagales</taxon>
        <taxon>Iridaceae</taxon>
        <taxon>Iridoideae</taxon>
        <taxon>Irideae</taxon>
        <taxon>Iris</taxon>
    </lineage>
</organism>
<dbReference type="InterPro" id="IPR051639">
    <property type="entry name" value="BCD1"/>
</dbReference>
<keyword evidence="7" id="KW-0832">Ubl conjugation</keyword>
<feature type="domain" description="HIT-type" evidence="15">
    <location>
        <begin position="18"/>
        <end position="52"/>
    </location>
</feature>
<evidence type="ECO:0000256" key="9">
    <source>
        <dbReference type="ARBA" id="ARBA00049654"/>
    </source>
</evidence>
<dbReference type="Pfam" id="PF25790">
    <property type="entry name" value="BCD1"/>
    <property type="match status" value="1"/>
</dbReference>
<keyword evidence="4" id="KW-0479">Metal-binding</keyword>
<dbReference type="GO" id="GO:0000463">
    <property type="term" value="P:maturation of LSU-rRNA from tricistronic rRNA transcript (SSU-rRNA, 5.8S rRNA, LSU-rRNA)"/>
    <property type="evidence" value="ECO:0007669"/>
    <property type="project" value="TreeGrafter"/>
</dbReference>
<dbReference type="CDD" id="cd23023">
    <property type="entry name" value="zf-HIT_BCD1"/>
    <property type="match status" value="1"/>
</dbReference>
<gene>
    <name evidence="16" type="ORF">M6B38_411950</name>
</gene>
<comment type="function">
    <text evidence="8">Required for box C/D snoRNAs accumulation involved in snoRNA processing, snoRNA transport to the nucleolus and ribosome biogenesis.</text>
</comment>
<keyword evidence="17" id="KW-1185">Reference proteome</keyword>
<name>A0AAX6FLN5_IRIPA</name>
<dbReference type="InterPro" id="IPR007529">
    <property type="entry name" value="Znf_HIT"/>
</dbReference>
<dbReference type="AlphaFoldDB" id="A0AAX6FLN5"/>
<reference evidence="16" key="1">
    <citation type="journal article" date="2023" name="GigaByte">
        <title>Genome assembly of the bearded iris, Iris pallida Lam.</title>
        <authorList>
            <person name="Bruccoleri R.E."/>
            <person name="Oakeley E.J."/>
            <person name="Faust A.M.E."/>
            <person name="Altorfer M."/>
            <person name="Dessus-Babus S."/>
            <person name="Burckhardt D."/>
            <person name="Oertli M."/>
            <person name="Naumann U."/>
            <person name="Petersen F."/>
            <person name="Wong J."/>
        </authorList>
    </citation>
    <scope>NUCLEOTIDE SEQUENCE</scope>
    <source>
        <strain evidence="16">GSM-AAB239-AS_SAM_17_03QT</strain>
    </source>
</reference>
<dbReference type="Gene3D" id="3.30.60.190">
    <property type="match status" value="1"/>
</dbReference>
<reference evidence="16" key="2">
    <citation type="submission" date="2023-04" db="EMBL/GenBank/DDBJ databases">
        <authorList>
            <person name="Bruccoleri R.E."/>
            <person name="Oakeley E.J."/>
            <person name="Faust A.-M."/>
            <person name="Dessus-Babus S."/>
            <person name="Altorfer M."/>
            <person name="Burckhardt D."/>
            <person name="Oertli M."/>
            <person name="Naumann U."/>
            <person name="Petersen F."/>
            <person name="Wong J."/>
        </authorList>
    </citation>
    <scope>NUCLEOTIDE SEQUENCE</scope>
    <source>
        <strain evidence="16">GSM-AAB239-AS_SAM_17_03QT</strain>
        <tissue evidence="16">Leaf</tissue>
    </source>
</reference>
<dbReference type="GO" id="GO:0000492">
    <property type="term" value="P:box C/D snoRNP assembly"/>
    <property type="evidence" value="ECO:0007669"/>
    <property type="project" value="TreeGrafter"/>
</dbReference>
<dbReference type="PANTHER" id="PTHR13483">
    <property type="entry name" value="BOX C_D SNORNA PROTEIN 1-RELATED"/>
    <property type="match status" value="1"/>
</dbReference>
<keyword evidence="2" id="KW-0690">Ribosome biogenesis</keyword>
<keyword evidence="6" id="KW-0862">Zinc</keyword>
<dbReference type="PROSITE" id="PS51083">
    <property type="entry name" value="ZF_HIT"/>
    <property type="match status" value="1"/>
</dbReference>
<evidence type="ECO:0000256" key="5">
    <source>
        <dbReference type="ARBA" id="ARBA00022771"/>
    </source>
</evidence>
<dbReference type="InterPro" id="IPR057721">
    <property type="entry name" value="BCD1_alpha/beta"/>
</dbReference>
<evidence type="ECO:0000256" key="11">
    <source>
        <dbReference type="ARBA" id="ARBA00068630"/>
    </source>
</evidence>
<comment type="subunit">
    <text evidence="10">Interacts with FBL, SNU13, NOP58, NUFIP1, RUVBL1, RUVBL2 and TAF9. Interacts (via HIT-type zinc finger) with the RUVBL1/RUVBL2 complex in the presence of ADP.</text>
</comment>
<dbReference type="Proteomes" id="UP001140949">
    <property type="component" value="Unassembled WGS sequence"/>
</dbReference>
<keyword evidence="3" id="KW-0597">Phosphoprotein</keyword>
<comment type="similarity">
    <text evidence="9">Belongs to the BCD1 family.</text>
</comment>
<dbReference type="GO" id="GO:0048254">
    <property type="term" value="P:snoRNA localization"/>
    <property type="evidence" value="ECO:0007669"/>
    <property type="project" value="TreeGrafter"/>
</dbReference>
<evidence type="ECO:0000256" key="4">
    <source>
        <dbReference type="ARBA" id="ARBA00022723"/>
    </source>
</evidence>
<evidence type="ECO:0000256" key="2">
    <source>
        <dbReference type="ARBA" id="ARBA00022517"/>
    </source>
</evidence>
<evidence type="ECO:0000313" key="16">
    <source>
        <dbReference type="EMBL" id="KAJ6817260.1"/>
    </source>
</evidence>